<accession>A0ABV5FTZ1</accession>
<feature type="compositionally biased region" description="Low complexity" evidence="1">
    <location>
        <begin position="37"/>
        <end position="46"/>
    </location>
</feature>
<reference evidence="2 3" key="1">
    <citation type="submission" date="2024-09" db="EMBL/GenBank/DDBJ databases">
        <authorList>
            <person name="Sun Q."/>
            <person name="Mori K."/>
        </authorList>
    </citation>
    <scope>NUCLEOTIDE SEQUENCE [LARGE SCALE GENOMIC DNA]</scope>
    <source>
        <strain evidence="2 3">CCM 7609</strain>
    </source>
</reference>
<feature type="compositionally biased region" description="Gly residues" evidence="1">
    <location>
        <begin position="118"/>
        <end position="132"/>
    </location>
</feature>
<keyword evidence="3" id="KW-1185">Reference proteome</keyword>
<evidence type="ECO:0000313" key="2">
    <source>
        <dbReference type="EMBL" id="MFB9070152.1"/>
    </source>
</evidence>
<proteinExistence type="predicted"/>
<gene>
    <name evidence="2" type="ORF">ACFFX0_02665</name>
</gene>
<name>A0ABV5FTZ1_9MICC</name>
<evidence type="ECO:0000256" key="1">
    <source>
        <dbReference type="SAM" id="MobiDB-lite"/>
    </source>
</evidence>
<protein>
    <submittedName>
        <fullName evidence="2">Uncharacterized protein</fullName>
    </submittedName>
</protein>
<feature type="compositionally biased region" description="Low complexity" evidence="1">
    <location>
        <begin position="7"/>
        <end position="19"/>
    </location>
</feature>
<dbReference type="Proteomes" id="UP001589575">
    <property type="component" value="Unassembled WGS sequence"/>
</dbReference>
<evidence type="ECO:0000313" key="3">
    <source>
        <dbReference type="Proteomes" id="UP001589575"/>
    </source>
</evidence>
<organism evidence="2 3">
    <name type="scientific">Citricoccus parietis</name>
    <dbReference type="NCBI Taxonomy" id="592307"/>
    <lineage>
        <taxon>Bacteria</taxon>
        <taxon>Bacillati</taxon>
        <taxon>Actinomycetota</taxon>
        <taxon>Actinomycetes</taxon>
        <taxon>Micrococcales</taxon>
        <taxon>Micrococcaceae</taxon>
        <taxon>Citricoccus</taxon>
    </lineage>
</organism>
<sequence length="138" mass="13259">MVGTGRASQGAVAASGAAVPGREGGGLRSGDRGVLHGRGLLSGLRRGTSDRAGDCGAGARRCPDGGTRGGGRAQSGQRGRLRCADPGCAGTNDRPGGDHRESAGAAGGAEASARGSRGWAGAGARGGPGTVWGLGERL</sequence>
<feature type="region of interest" description="Disordered" evidence="1">
    <location>
        <begin position="1"/>
        <end position="138"/>
    </location>
</feature>
<feature type="compositionally biased region" description="Low complexity" evidence="1">
    <location>
        <begin position="108"/>
        <end position="117"/>
    </location>
</feature>
<comment type="caution">
    <text evidence="2">The sequence shown here is derived from an EMBL/GenBank/DDBJ whole genome shotgun (WGS) entry which is preliminary data.</text>
</comment>
<dbReference type="EMBL" id="JBHMFI010000001">
    <property type="protein sequence ID" value="MFB9070152.1"/>
    <property type="molecule type" value="Genomic_DNA"/>
</dbReference>